<evidence type="ECO:0000313" key="3">
    <source>
        <dbReference type="EMBL" id="KAJ8604368.1"/>
    </source>
</evidence>
<sequence length="588" mass="64289">MHSYDNGIALRIKKDNWSQLLKFFKKVGLEDLISQQEVNAIIYCEDGAVVGFVNRMYETLTQRTVQKVARRPLLDKAPPFARDTGSAVMRNSMRSAILAETSDELSRQMELEARVHERSLQEEKSHDRFRGSTTTTRNARGPSRTVGARAPPVAQVTVKEIEVRQVDRSLAQLRSPPVVLDYAAADDVPLREEEKARDVDDVLRECVLDGGCEAPSDASSADVARAFAASIGESDGVPEATAVAVYGRLADRAATLAVASLAMPEHYSRVSEVYAAALLLKTDVFDAAVAASWAALGREMRRRDPRASTSLFVEKSLPPLLPLLRLDTKRRAVLGVLCDFVDQDSERRVELVEDLKRLVLPETNVFLSCVATLVRLDFKAGRPHVDFHLYYISQALAQHDSPRLRAAAVAALTAAATTRPRVLAPYVPTIALLARQDKAWETQAQIVLLAAAALSPDTPYLPEIRATFLTALTECFRANAPSPVRLVGLKVLAPILQAQDPALQKAYVDVLSSLQDQERDSLFFAGADNPLVGDVISNFDDDDVPSQPLQELIPPRVLLDILATFAQGTTTQAAIVRLLDNTPGGGDV</sequence>
<dbReference type="InterPro" id="IPR036872">
    <property type="entry name" value="CH_dom_sf"/>
</dbReference>
<dbReference type="AlphaFoldDB" id="A0AAD7UH83"/>
<dbReference type="Pfam" id="PF06294">
    <property type="entry name" value="CH_2"/>
    <property type="match status" value="1"/>
</dbReference>
<proteinExistence type="predicted"/>
<dbReference type="InterPro" id="IPR010441">
    <property type="entry name" value="CH_2"/>
</dbReference>
<dbReference type="GO" id="GO:0051493">
    <property type="term" value="P:regulation of cytoskeleton organization"/>
    <property type="evidence" value="ECO:0007669"/>
    <property type="project" value="TreeGrafter"/>
</dbReference>
<organism evidence="3 4">
    <name type="scientific">Chrysophaeum taylorii</name>
    <dbReference type="NCBI Taxonomy" id="2483200"/>
    <lineage>
        <taxon>Eukaryota</taxon>
        <taxon>Sar</taxon>
        <taxon>Stramenopiles</taxon>
        <taxon>Ochrophyta</taxon>
        <taxon>Pelagophyceae</taxon>
        <taxon>Pelagomonadales</taxon>
        <taxon>Pelagomonadaceae</taxon>
        <taxon>Chrysophaeum</taxon>
    </lineage>
</organism>
<name>A0AAD7UH83_9STRA</name>
<dbReference type="SUPFAM" id="SSF48371">
    <property type="entry name" value="ARM repeat"/>
    <property type="match status" value="1"/>
</dbReference>
<evidence type="ECO:0000259" key="2">
    <source>
        <dbReference type="Pfam" id="PF06294"/>
    </source>
</evidence>
<evidence type="ECO:0000313" key="4">
    <source>
        <dbReference type="Proteomes" id="UP001230188"/>
    </source>
</evidence>
<protein>
    <recommendedName>
        <fullName evidence="2">CH-like domain-containing protein</fullName>
    </recommendedName>
</protein>
<dbReference type="Gene3D" id="1.10.418.10">
    <property type="entry name" value="Calponin-like domain"/>
    <property type="match status" value="1"/>
</dbReference>
<keyword evidence="4" id="KW-1185">Reference proteome</keyword>
<comment type="caution">
    <text evidence="3">The sequence shown here is derived from an EMBL/GenBank/DDBJ whole genome shotgun (WGS) entry which is preliminary data.</text>
</comment>
<dbReference type="InterPro" id="IPR016024">
    <property type="entry name" value="ARM-type_fold"/>
</dbReference>
<feature type="domain" description="CH-like" evidence="2">
    <location>
        <begin position="1"/>
        <end position="57"/>
    </location>
</feature>
<gene>
    <name evidence="3" type="ORF">CTAYLR_002565</name>
</gene>
<dbReference type="EMBL" id="JAQMWT010000334">
    <property type="protein sequence ID" value="KAJ8604368.1"/>
    <property type="molecule type" value="Genomic_DNA"/>
</dbReference>
<dbReference type="PANTHER" id="PTHR12509:SF8">
    <property type="entry name" value="SPERMATOGENESIS-ASSOCIATED PROTEIN 4"/>
    <property type="match status" value="1"/>
</dbReference>
<dbReference type="Proteomes" id="UP001230188">
    <property type="component" value="Unassembled WGS sequence"/>
</dbReference>
<dbReference type="PANTHER" id="PTHR12509">
    <property type="entry name" value="SPERMATOGENESIS-ASSOCIATED 4-RELATED"/>
    <property type="match status" value="1"/>
</dbReference>
<feature type="region of interest" description="Disordered" evidence="1">
    <location>
        <begin position="116"/>
        <end position="148"/>
    </location>
</feature>
<reference evidence="3" key="1">
    <citation type="submission" date="2023-01" db="EMBL/GenBank/DDBJ databases">
        <title>Metagenome sequencing of chrysophaentin producing Chrysophaeum taylorii.</title>
        <authorList>
            <person name="Davison J."/>
            <person name="Bewley C."/>
        </authorList>
    </citation>
    <scope>NUCLEOTIDE SEQUENCE</scope>
    <source>
        <strain evidence="3">NIES-1699</strain>
    </source>
</reference>
<dbReference type="GO" id="GO:0005930">
    <property type="term" value="C:axoneme"/>
    <property type="evidence" value="ECO:0007669"/>
    <property type="project" value="TreeGrafter"/>
</dbReference>
<dbReference type="InterPro" id="IPR052111">
    <property type="entry name" value="Spermatogenesis_Ciliary_MAP"/>
</dbReference>
<feature type="compositionally biased region" description="Basic and acidic residues" evidence="1">
    <location>
        <begin position="116"/>
        <end position="130"/>
    </location>
</feature>
<accession>A0AAD7UH83</accession>
<evidence type="ECO:0000256" key="1">
    <source>
        <dbReference type="SAM" id="MobiDB-lite"/>
    </source>
</evidence>
<dbReference type="GO" id="GO:0008017">
    <property type="term" value="F:microtubule binding"/>
    <property type="evidence" value="ECO:0007669"/>
    <property type="project" value="TreeGrafter"/>
</dbReference>